<keyword evidence="1" id="KW-0732">Signal</keyword>
<evidence type="ECO:0000313" key="2">
    <source>
        <dbReference type="EMBL" id="KZT58332.1"/>
    </source>
</evidence>
<proteinExistence type="predicted"/>
<protein>
    <submittedName>
        <fullName evidence="2">Uncharacterized protein</fullName>
    </submittedName>
</protein>
<sequence length="156" mass="16260">MQLTAFALALTLAASAIAAPVERAAPGPSGTLVQPQGGVDWDNTGGFGLGHVVYQGVDQDYSNSAGVYHVKTHHIDVYLEAEDGSGSTYYLAKGIAPDSNLVVDEQFQVPIGYGGPTGAYRLVIEETQEGYTPGFPLPITFRAAAPLIQISAGPLP</sequence>
<keyword evidence="3" id="KW-1185">Reference proteome</keyword>
<name>A0A165GQ11_9BASI</name>
<dbReference type="OrthoDB" id="10342655at2759"/>
<feature type="chain" id="PRO_5007858323" evidence="1">
    <location>
        <begin position="19"/>
        <end position="156"/>
    </location>
</feature>
<reference evidence="2 3" key="1">
    <citation type="journal article" date="2016" name="Mol. Biol. Evol.">
        <title>Comparative Genomics of Early-Diverging Mushroom-Forming Fungi Provides Insights into the Origins of Lignocellulose Decay Capabilities.</title>
        <authorList>
            <person name="Nagy L.G."/>
            <person name="Riley R."/>
            <person name="Tritt A."/>
            <person name="Adam C."/>
            <person name="Daum C."/>
            <person name="Floudas D."/>
            <person name="Sun H."/>
            <person name="Yadav J.S."/>
            <person name="Pangilinan J."/>
            <person name="Larsson K.H."/>
            <person name="Matsuura K."/>
            <person name="Barry K."/>
            <person name="Labutti K."/>
            <person name="Kuo R."/>
            <person name="Ohm R.A."/>
            <person name="Bhattacharya S.S."/>
            <person name="Shirouzu T."/>
            <person name="Yoshinaga Y."/>
            <person name="Martin F.M."/>
            <person name="Grigoriev I.V."/>
            <person name="Hibbett D.S."/>
        </authorList>
    </citation>
    <scope>NUCLEOTIDE SEQUENCE [LARGE SCALE GENOMIC DNA]</scope>
    <source>
        <strain evidence="2 3">HHB12733</strain>
    </source>
</reference>
<organism evidence="2 3">
    <name type="scientific">Calocera cornea HHB12733</name>
    <dbReference type="NCBI Taxonomy" id="1353952"/>
    <lineage>
        <taxon>Eukaryota</taxon>
        <taxon>Fungi</taxon>
        <taxon>Dikarya</taxon>
        <taxon>Basidiomycota</taxon>
        <taxon>Agaricomycotina</taxon>
        <taxon>Dacrymycetes</taxon>
        <taxon>Dacrymycetales</taxon>
        <taxon>Dacrymycetaceae</taxon>
        <taxon>Calocera</taxon>
    </lineage>
</organism>
<evidence type="ECO:0000313" key="3">
    <source>
        <dbReference type="Proteomes" id="UP000076842"/>
    </source>
</evidence>
<evidence type="ECO:0000256" key="1">
    <source>
        <dbReference type="SAM" id="SignalP"/>
    </source>
</evidence>
<accession>A0A165GQ11</accession>
<dbReference type="EMBL" id="KV423952">
    <property type="protein sequence ID" value="KZT58332.1"/>
    <property type="molecule type" value="Genomic_DNA"/>
</dbReference>
<dbReference type="Proteomes" id="UP000076842">
    <property type="component" value="Unassembled WGS sequence"/>
</dbReference>
<feature type="signal peptide" evidence="1">
    <location>
        <begin position="1"/>
        <end position="18"/>
    </location>
</feature>
<dbReference type="InParanoid" id="A0A165GQ11"/>
<gene>
    <name evidence="2" type="ORF">CALCODRAFT_482430</name>
</gene>
<dbReference type="AlphaFoldDB" id="A0A165GQ11"/>